<dbReference type="InterPro" id="IPR010559">
    <property type="entry name" value="Sig_transdc_His_kin_internal"/>
</dbReference>
<dbReference type="PROSITE" id="PS51257">
    <property type="entry name" value="PROKAR_LIPOPROTEIN"/>
    <property type="match status" value="1"/>
</dbReference>
<keyword evidence="4" id="KW-1185">Reference proteome</keyword>
<reference evidence="3 4" key="1">
    <citation type="submission" date="2019-01" db="EMBL/GenBank/DDBJ databases">
        <authorList>
            <person name="Chen W.-M."/>
        </authorList>
    </citation>
    <scope>NUCLEOTIDE SEQUENCE [LARGE SCALE GENOMIC DNA]</scope>
    <source>
        <strain evidence="3 4">YBJ-36</strain>
    </source>
</reference>
<evidence type="ECO:0000256" key="1">
    <source>
        <dbReference type="SAM" id="Phobius"/>
    </source>
</evidence>
<organism evidence="3 4">
    <name type="scientific">Mucilaginibacter limnophilus</name>
    <dbReference type="NCBI Taxonomy" id="1932778"/>
    <lineage>
        <taxon>Bacteria</taxon>
        <taxon>Pseudomonadati</taxon>
        <taxon>Bacteroidota</taxon>
        <taxon>Sphingobacteriia</taxon>
        <taxon>Sphingobacteriales</taxon>
        <taxon>Sphingobacteriaceae</taxon>
        <taxon>Mucilaginibacter</taxon>
    </lineage>
</organism>
<keyword evidence="1" id="KW-0472">Membrane</keyword>
<evidence type="ECO:0000259" key="2">
    <source>
        <dbReference type="Pfam" id="PF06580"/>
    </source>
</evidence>
<sequence length="555" mass="64130">MLYRLLFISLLAFSSCKRDVLFETGLTKYHVGDNVHWSAKNYNDINWKYNRGRTGNKVFWARINVDLQQRLETIGPMGVQVHAFGAYDFYWDGVLIGHNGKPLSTEAKEIPGTEAAVFMLPDSLITPGKHVAAFRLSQMSNGHDLRDVQLKLQNYKPLLRDPLIITAMVHLMAGVFFIASLYYFLFYCYSKQREYSVLIFAFTCLFFFCLLIVEYVKYYVDIPYTQFFIRLKAVGILTFLIASLIPYYFSIQLGFKWKRQMLVLMLGAYAVVFVIQYGHYDYTSMLFSLIMWITCLVTAADATRRKVKGGAVVLTGMLAIPLVHKFALYDIALFISYTIIVTCMLYLHVLRARVLEEQYESTLLLSSRLQLELIKKNIQPHFLRNTLTSLIDWVEESPKQGIQFIKALSDEFYIMNAIAEETQIPVSQEIDLCKKHLSVMQFRKEIDYVWQDEGILPDEALPPAVIHTLLENGITHSAPLENGRMYFKLKFVTTAKQKKYIFETHARNRETYRDQEGGNGFKYIRARLTESYGDQWTFTSGAAHHGWVSVITILT</sequence>
<dbReference type="RefSeq" id="WP_127704452.1">
    <property type="nucleotide sequence ID" value="NZ_SACK01000002.1"/>
</dbReference>
<keyword evidence="1" id="KW-0812">Transmembrane</keyword>
<feature type="transmembrane region" description="Helical" evidence="1">
    <location>
        <begin position="285"/>
        <end position="302"/>
    </location>
</feature>
<name>A0A437MWR8_9SPHI</name>
<dbReference type="PANTHER" id="PTHR34220:SF7">
    <property type="entry name" value="SENSOR HISTIDINE KINASE YPDA"/>
    <property type="match status" value="1"/>
</dbReference>
<dbReference type="PANTHER" id="PTHR34220">
    <property type="entry name" value="SENSOR HISTIDINE KINASE YPDA"/>
    <property type="match status" value="1"/>
</dbReference>
<feature type="transmembrane region" description="Helical" evidence="1">
    <location>
        <begin position="309"/>
        <end position="327"/>
    </location>
</feature>
<proteinExistence type="predicted"/>
<dbReference type="OrthoDB" id="625140at2"/>
<dbReference type="Pfam" id="PF06580">
    <property type="entry name" value="His_kinase"/>
    <property type="match status" value="1"/>
</dbReference>
<evidence type="ECO:0000313" key="3">
    <source>
        <dbReference type="EMBL" id="RVU02087.1"/>
    </source>
</evidence>
<dbReference type="GO" id="GO:0016020">
    <property type="term" value="C:membrane"/>
    <property type="evidence" value="ECO:0007669"/>
    <property type="project" value="InterPro"/>
</dbReference>
<dbReference type="Proteomes" id="UP000282759">
    <property type="component" value="Unassembled WGS sequence"/>
</dbReference>
<dbReference type="GO" id="GO:0000155">
    <property type="term" value="F:phosphorelay sensor kinase activity"/>
    <property type="evidence" value="ECO:0007669"/>
    <property type="project" value="InterPro"/>
</dbReference>
<feature type="transmembrane region" description="Helical" evidence="1">
    <location>
        <begin position="261"/>
        <end position="279"/>
    </location>
</feature>
<feature type="domain" description="Signal transduction histidine kinase internal region" evidence="2">
    <location>
        <begin position="370"/>
        <end position="444"/>
    </location>
</feature>
<gene>
    <name evidence="3" type="ORF">EOD41_09065</name>
</gene>
<feature type="transmembrane region" description="Helical" evidence="1">
    <location>
        <begin position="163"/>
        <end position="185"/>
    </location>
</feature>
<feature type="transmembrane region" description="Helical" evidence="1">
    <location>
        <begin position="197"/>
        <end position="216"/>
    </location>
</feature>
<dbReference type="InterPro" id="IPR050640">
    <property type="entry name" value="Bact_2-comp_sensor_kinase"/>
</dbReference>
<feature type="transmembrane region" description="Helical" evidence="1">
    <location>
        <begin position="228"/>
        <end position="249"/>
    </location>
</feature>
<comment type="caution">
    <text evidence="3">The sequence shown here is derived from an EMBL/GenBank/DDBJ whole genome shotgun (WGS) entry which is preliminary data.</text>
</comment>
<protein>
    <submittedName>
        <fullName evidence="3">Regulator</fullName>
    </submittedName>
</protein>
<accession>A0A437MWR8</accession>
<dbReference type="EMBL" id="SACK01000002">
    <property type="protein sequence ID" value="RVU02087.1"/>
    <property type="molecule type" value="Genomic_DNA"/>
</dbReference>
<keyword evidence="1" id="KW-1133">Transmembrane helix</keyword>
<dbReference type="AlphaFoldDB" id="A0A437MWR8"/>
<evidence type="ECO:0000313" key="4">
    <source>
        <dbReference type="Proteomes" id="UP000282759"/>
    </source>
</evidence>
<feature type="transmembrane region" description="Helical" evidence="1">
    <location>
        <begin position="333"/>
        <end position="350"/>
    </location>
</feature>